<keyword evidence="2" id="KW-1185">Reference proteome</keyword>
<gene>
    <name evidence="1" type="ORF">CBW65_17160</name>
</gene>
<dbReference type="Proteomes" id="UP000195437">
    <property type="component" value="Chromosome"/>
</dbReference>
<protein>
    <submittedName>
        <fullName evidence="1">Uncharacterized protein</fullName>
    </submittedName>
</protein>
<proteinExistence type="predicted"/>
<dbReference type="OrthoDB" id="2632514at2"/>
<evidence type="ECO:0000313" key="1">
    <source>
        <dbReference type="EMBL" id="ARU62497.1"/>
    </source>
</evidence>
<dbReference type="KEGG" id="tum:CBW65_17160"/>
<accession>A0A1Y0IPZ2</accession>
<dbReference type="AlphaFoldDB" id="A0A1Y0IPZ2"/>
<evidence type="ECO:0000313" key="2">
    <source>
        <dbReference type="Proteomes" id="UP000195437"/>
    </source>
</evidence>
<name>A0A1Y0IPZ2_9BACL</name>
<sequence>MKLQTPLGTINFVWTTEKESGTEAEGTLQRVGVTKFLKSKGVKQIWAAYWRMQIKGDPGLVRFSFAWEPGYLWNDDIGSNSGQYLDAYRYSTDEWNLSIGTDDEEMLGIRAKQGQGIPIHAQFHDAEYEEGGFSVPIGGLKDGDECWIYFAVAWAKASDDVGDWLAVDTANWKYRMPFVR</sequence>
<dbReference type="RefSeq" id="WP_087457855.1">
    <property type="nucleotide sequence ID" value="NZ_CP021434.1"/>
</dbReference>
<reference evidence="2" key="1">
    <citation type="submission" date="2017-05" db="EMBL/GenBank/DDBJ databases">
        <authorList>
            <person name="Sung H."/>
        </authorList>
    </citation>
    <scope>NUCLEOTIDE SEQUENCE [LARGE SCALE GENOMIC DNA]</scope>
    <source>
        <strain evidence="2">AR23208</strain>
    </source>
</reference>
<organism evidence="1 2">
    <name type="scientific">Tumebacillus avium</name>
    <dbReference type="NCBI Taxonomy" id="1903704"/>
    <lineage>
        <taxon>Bacteria</taxon>
        <taxon>Bacillati</taxon>
        <taxon>Bacillota</taxon>
        <taxon>Bacilli</taxon>
        <taxon>Bacillales</taxon>
        <taxon>Alicyclobacillaceae</taxon>
        <taxon>Tumebacillus</taxon>
    </lineage>
</organism>
<dbReference type="EMBL" id="CP021434">
    <property type="protein sequence ID" value="ARU62497.1"/>
    <property type="molecule type" value="Genomic_DNA"/>
</dbReference>